<evidence type="ECO:0008006" key="8">
    <source>
        <dbReference type="Google" id="ProtNLM"/>
    </source>
</evidence>
<keyword evidence="4 5" id="KW-0472">Membrane</keyword>
<organism evidence="6 7">
    <name type="scientific">Hydnomerulius pinastri MD-312</name>
    <dbReference type="NCBI Taxonomy" id="994086"/>
    <lineage>
        <taxon>Eukaryota</taxon>
        <taxon>Fungi</taxon>
        <taxon>Dikarya</taxon>
        <taxon>Basidiomycota</taxon>
        <taxon>Agaricomycotina</taxon>
        <taxon>Agaricomycetes</taxon>
        <taxon>Agaricomycetidae</taxon>
        <taxon>Boletales</taxon>
        <taxon>Boletales incertae sedis</taxon>
        <taxon>Leucogyrophana</taxon>
    </lineage>
</organism>
<dbReference type="OrthoDB" id="434972at2759"/>
<evidence type="ECO:0000256" key="4">
    <source>
        <dbReference type="ARBA" id="ARBA00023136"/>
    </source>
</evidence>
<reference evidence="6 7" key="1">
    <citation type="submission" date="2014-04" db="EMBL/GenBank/DDBJ databases">
        <title>Evolutionary Origins and Diversification of the Mycorrhizal Mutualists.</title>
        <authorList>
            <consortium name="DOE Joint Genome Institute"/>
            <consortium name="Mycorrhizal Genomics Consortium"/>
            <person name="Kohler A."/>
            <person name="Kuo A."/>
            <person name="Nagy L.G."/>
            <person name="Floudas D."/>
            <person name="Copeland A."/>
            <person name="Barry K.W."/>
            <person name="Cichocki N."/>
            <person name="Veneault-Fourrey C."/>
            <person name="LaButti K."/>
            <person name="Lindquist E.A."/>
            <person name="Lipzen A."/>
            <person name="Lundell T."/>
            <person name="Morin E."/>
            <person name="Murat C."/>
            <person name="Riley R."/>
            <person name="Ohm R."/>
            <person name="Sun H."/>
            <person name="Tunlid A."/>
            <person name="Henrissat B."/>
            <person name="Grigoriev I.V."/>
            <person name="Hibbett D.S."/>
            <person name="Martin F."/>
        </authorList>
    </citation>
    <scope>NUCLEOTIDE SEQUENCE [LARGE SCALE GENOMIC DNA]</scope>
    <source>
        <strain evidence="6 7">MD-312</strain>
    </source>
</reference>
<dbReference type="HOGENOM" id="CLU_063928_0_0_1"/>
<feature type="transmembrane region" description="Helical" evidence="5">
    <location>
        <begin position="271"/>
        <end position="293"/>
    </location>
</feature>
<dbReference type="InterPro" id="IPR044878">
    <property type="entry name" value="UbiA_sf"/>
</dbReference>
<feature type="transmembrane region" description="Helical" evidence="5">
    <location>
        <begin position="241"/>
        <end position="259"/>
    </location>
</feature>
<dbReference type="GO" id="GO:0016765">
    <property type="term" value="F:transferase activity, transferring alkyl or aryl (other than methyl) groups"/>
    <property type="evidence" value="ECO:0007669"/>
    <property type="project" value="InterPro"/>
</dbReference>
<accession>A0A0C9W0D9</accession>
<dbReference type="InterPro" id="IPR050475">
    <property type="entry name" value="Prenyltransferase_related"/>
</dbReference>
<protein>
    <recommendedName>
        <fullName evidence="8">Digeranylgeranylglyceryl phosphate synthase</fullName>
    </recommendedName>
</protein>
<evidence type="ECO:0000313" key="7">
    <source>
        <dbReference type="Proteomes" id="UP000053820"/>
    </source>
</evidence>
<proteinExistence type="predicted"/>
<evidence type="ECO:0000256" key="3">
    <source>
        <dbReference type="ARBA" id="ARBA00022989"/>
    </source>
</evidence>
<dbReference type="Gene3D" id="1.10.357.140">
    <property type="entry name" value="UbiA prenyltransferase"/>
    <property type="match status" value="1"/>
</dbReference>
<comment type="subcellular location">
    <subcellularLocation>
        <location evidence="1">Membrane</location>
        <topology evidence="1">Multi-pass membrane protein</topology>
    </subcellularLocation>
</comment>
<dbReference type="PANTHER" id="PTHR42723">
    <property type="entry name" value="CHLOROPHYLL SYNTHASE"/>
    <property type="match status" value="1"/>
</dbReference>
<keyword evidence="7" id="KW-1185">Reference proteome</keyword>
<dbReference type="InterPro" id="IPR000537">
    <property type="entry name" value="UbiA_prenyltransferase"/>
</dbReference>
<keyword evidence="3 5" id="KW-1133">Transmembrane helix</keyword>
<dbReference type="PANTHER" id="PTHR42723:SF1">
    <property type="entry name" value="CHLOROPHYLL SYNTHASE, CHLOROPLASTIC"/>
    <property type="match status" value="1"/>
</dbReference>
<dbReference type="AlphaFoldDB" id="A0A0C9W0D9"/>
<gene>
    <name evidence="6" type="ORF">HYDPIDRAFT_100911</name>
</gene>
<evidence type="ECO:0000256" key="2">
    <source>
        <dbReference type="ARBA" id="ARBA00022692"/>
    </source>
</evidence>
<dbReference type="EMBL" id="KN839891">
    <property type="protein sequence ID" value="KIJ59313.1"/>
    <property type="molecule type" value="Genomic_DNA"/>
</dbReference>
<keyword evidence="2 5" id="KW-0812">Transmembrane</keyword>
<name>A0A0C9W0D9_9AGAM</name>
<sequence length="318" mass="35295">MSVQRAWLSVRALFYHAHTLALFTKADVTTVLIPVTFFAVAAGPLCHPSRLLHAFSWIWLHTLQAVMANQIKAPEEDKINKPSRPLPQGRITVQNATVVRWLVAPVCLAFSAMYSSQLLATSFAVQAVTIWYNELNGDMGWLSKNILTAFLYGFVELGGTLAAGCDWSKLSATGRLAVHLNVAVFATTLHAQDFKDVSGDRLTGRRTFPMMFPLASRMVVGLGIPLWSFILIKIWDLDVLSSALFTIYSCYVGARFMFYRSVEADKKSCKYYSVSIGTFLVISYAKVYVTALVRHASPIPGVLDVLPRRSQPCSRSFA</sequence>
<dbReference type="CDD" id="cd13965">
    <property type="entry name" value="PT_UbiA_3"/>
    <property type="match status" value="1"/>
</dbReference>
<feature type="transmembrane region" description="Helical" evidence="5">
    <location>
        <begin position="214"/>
        <end position="235"/>
    </location>
</feature>
<dbReference type="Proteomes" id="UP000053820">
    <property type="component" value="Unassembled WGS sequence"/>
</dbReference>
<evidence type="ECO:0000313" key="6">
    <source>
        <dbReference type="EMBL" id="KIJ59313.1"/>
    </source>
</evidence>
<dbReference type="Pfam" id="PF01040">
    <property type="entry name" value="UbiA"/>
    <property type="match status" value="1"/>
</dbReference>
<evidence type="ECO:0000256" key="5">
    <source>
        <dbReference type="SAM" id="Phobius"/>
    </source>
</evidence>
<evidence type="ECO:0000256" key="1">
    <source>
        <dbReference type="ARBA" id="ARBA00004141"/>
    </source>
</evidence>
<dbReference type="GO" id="GO:0016020">
    <property type="term" value="C:membrane"/>
    <property type="evidence" value="ECO:0007669"/>
    <property type="project" value="UniProtKB-SubCell"/>
</dbReference>